<proteinExistence type="predicted"/>
<feature type="coiled-coil region" evidence="1">
    <location>
        <begin position="81"/>
        <end position="123"/>
    </location>
</feature>
<dbReference type="PANTHER" id="PTHR35213">
    <property type="entry name" value="RING-TYPE DOMAIN-CONTAINING PROTEIN-RELATED"/>
    <property type="match status" value="1"/>
</dbReference>
<protein>
    <submittedName>
        <fullName evidence="2">Uncharacterized protein</fullName>
    </submittedName>
</protein>
<dbReference type="EMBL" id="CAICTM010003265">
    <property type="protein sequence ID" value="CAB9531132.1"/>
    <property type="molecule type" value="Genomic_DNA"/>
</dbReference>
<evidence type="ECO:0000313" key="3">
    <source>
        <dbReference type="Proteomes" id="UP001153069"/>
    </source>
</evidence>
<dbReference type="AlphaFoldDB" id="A0A9N8HZ66"/>
<accession>A0A9N8HZ66</accession>
<evidence type="ECO:0000313" key="2">
    <source>
        <dbReference type="EMBL" id="CAB9531132.1"/>
    </source>
</evidence>
<dbReference type="Proteomes" id="UP001153069">
    <property type="component" value="Unassembled WGS sequence"/>
</dbReference>
<dbReference type="PANTHER" id="PTHR35213:SF3">
    <property type="entry name" value="MYB-LIKE DOMAIN-CONTAINING PROTEIN"/>
    <property type="match status" value="1"/>
</dbReference>
<gene>
    <name evidence="2" type="ORF">SEMRO_3267_G346040.1</name>
</gene>
<sequence>MSSFLADQAKQRRGKWTPEEELYAASLMEAFKDGSILEDVEEGMSLRGYLAMKLRTGVKRISKKYEGTNYEGKRIYLHKPEADLRANISAAEIEAREAAKAKLKELERKFEESVKMLEDAIAAKPSSKLISSSVTRQTMCTGPSKTTPTTRKQISSLNDHRDTCSTAAGATARAGLWTPAAKAKTRAGSFILPSSNTGTIPSSYVSSKVIQDNMRILALQAQAQAQAHKQAHPATVASDRMAAVFGQPSFRKSTSADLLLATLRHNQQQQQLQQEHNKATLYLAALASTSSNSLTSAAEQPVISRASSAEFMAAAAGNLWNSRPAKRTSVSSVLFAPTGSVRPTPLDAPLPPNKRARFF</sequence>
<keyword evidence="1" id="KW-0175">Coiled coil</keyword>
<organism evidence="2 3">
    <name type="scientific">Seminavis robusta</name>
    <dbReference type="NCBI Taxonomy" id="568900"/>
    <lineage>
        <taxon>Eukaryota</taxon>
        <taxon>Sar</taxon>
        <taxon>Stramenopiles</taxon>
        <taxon>Ochrophyta</taxon>
        <taxon>Bacillariophyta</taxon>
        <taxon>Bacillariophyceae</taxon>
        <taxon>Bacillariophycidae</taxon>
        <taxon>Naviculales</taxon>
        <taxon>Naviculaceae</taxon>
        <taxon>Seminavis</taxon>
    </lineage>
</organism>
<name>A0A9N8HZ66_9STRA</name>
<comment type="caution">
    <text evidence="2">The sequence shown here is derived from an EMBL/GenBank/DDBJ whole genome shotgun (WGS) entry which is preliminary data.</text>
</comment>
<reference evidence="2" key="1">
    <citation type="submission" date="2020-06" db="EMBL/GenBank/DDBJ databases">
        <authorList>
            <consortium name="Plant Systems Biology data submission"/>
        </authorList>
    </citation>
    <scope>NUCLEOTIDE SEQUENCE</scope>
    <source>
        <strain evidence="2">D6</strain>
    </source>
</reference>
<evidence type="ECO:0000256" key="1">
    <source>
        <dbReference type="SAM" id="Coils"/>
    </source>
</evidence>
<keyword evidence="3" id="KW-1185">Reference proteome</keyword>